<dbReference type="Proteomes" id="UP001638806">
    <property type="component" value="Unassembled WGS sequence"/>
</dbReference>
<dbReference type="EMBL" id="JBGNUJ010000003">
    <property type="protein sequence ID" value="KAL3962478.1"/>
    <property type="molecule type" value="Genomic_DNA"/>
</dbReference>
<organism evidence="1 2">
    <name type="scientific">Purpureocillium lilacinum</name>
    <name type="common">Paecilomyces lilacinus</name>
    <dbReference type="NCBI Taxonomy" id="33203"/>
    <lineage>
        <taxon>Eukaryota</taxon>
        <taxon>Fungi</taxon>
        <taxon>Dikarya</taxon>
        <taxon>Ascomycota</taxon>
        <taxon>Pezizomycotina</taxon>
        <taxon>Sordariomycetes</taxon>
        <taxon>Hypocreomycetidae</taxon>
        <taxon>Hypocreales</taxon>
        <taxon>Ophiocordycipitaceae</taxon>
        <taxon>Purpureocillium</taxon>
    </lineage>
</organism>
<evidence type="ECO:0000313" key="1">
    <source>
        <dbReference type="EMBL" id="KAL3962478.1"/>
    </source>
</evidence>
<evidence type="ECO:0000313" key="2">
    <source>
        <dbReference type="Proteomes" id="UP001638806"/>
    </source>
</evidence>
<comment type="caution">
    <text evidence="1">The sequence shown here is derived from an EMBL/GenBank/DDBJ whole genome shotgun (WGS) entry which is preliminary data.</text>
</comment>
<gene>
    <name evidence="1" type="ORF">ACCO45_004001</name>
</gene>
<proteinExistence type="predicted"/>
<sequence>MMEYLYEVRTTKSIAVPEHAWKRLPSLGRSLCTNLGKTSPGTSPLADGTDAPIGKLSRIPTLHGPSMLARTAKQQAA</sequence>
<keyword evidence="2" id="KW-1185">Reference proteome</keyword>
<name>A0ACC4E2M3_PURLI</name>
<reference evidence="1" key="1">
    <citation type="submission" date="2024-12" db="EMBL/GenBank/DDBJ databases">
        <title>Comparative genomics and development of molecular markers within Purpureocillium lilacinum and among Purpureocillium species.</title>
        <authorList>
            <person name="Yeh Z.-Y."/>
            <person name="Ni N.-T."/>
            <person name="Lo P.-H."/>
            <person name="Mushyakhwo K."/>
            <person name="Lin C.-F."/>
            <person name="Nai Y.-S."/>
        </authorList>
    </citation>
    <scope>NUCLEOTIDE SEQUENCE</scope>
    <source>
        <strain evidence="1">NCHU-NPUST-175</strain>
    </source>
</reference>
<protein>
    <submittedName>
        <fullName evidence="1">Uncharacterized protein</fullName>
    </submittedName>
</protein>
<accession>A0ACC4E2M3</accession>